<gene>
    <name evidence="1" type="ORF">AVDCRST_MAG95-295</name>
</gene>
<dbReference type="AlphaFoldDB" id="A0A6J4H606"/>
<protein>
    <submittedName>
        <fullName evidence="1">Uncharacterized protein</fullName>
    </submittedName>
</protein>
<accession>A0A6J4H606</accession>
<sequence length="44" mass="5082">MRTIFLSSPPAKVCDARYFPVSQPGNSGIWLLKYFIGKQYILQF</sequence>
<evidence type="ECO:0000313" key="1">
    <source>
        <dbReference type="EMBL" id="CAA9215242.1"/>
    </source>
</evidence>
<organism evidence="1">
    <name type="scientific">uncultured Adhaeribacter sp</name>
    <dbReference type="NCBI Taxonomy" id="448109"/>
    <lineage>
        <taxon>Bacteria</taxon>
        <taxon>Pseudomonadati</taxon>
        <taxon>Bacteroidota</taxon>
        <taxon>Cytophagia</taxon>
        <taxon>Cytophagales</taxon>
        <taxon>Hymenobacteraceae</taxon>
        <taxon>Adhaeribacter</taxon>
        <taxon>environmental samples</taxon>
    </lineage>
</organism>
<name>A0A6J4H606_9BACT</name>
<dbReference type="EMBL" id="CADCTJ010000088">
    <property type="protein sequence ID" value="CAA9215242.1"/>
    <property type="molecule type" value="Genomic_DNA"/>
</dbReference>
<proteinExistence type="predicted"/>
<reference evidence="1" key="1">
    <citation type="submission" date="2020-02" db="EMBL/GenBank/DDBJ databases">
        <authorList>
            <person name="Meier V. D."/>
        </authorList>
    </citation>
    <scope>NUCLEOTIDE SEQUENCE</scope>
    <source>
        <strain evidence="1">AVDCRST_MAG95</strain>
    </source>
</reference>